<dbReference type="InterPro" id="IPR006095">
    <property type="entry name" value="Glu/Leu/Phe/Val/Trp_DH"/>
</dbReference>
<protein>
    <recommendedName>
        <fullName evidence="4">Glutamate/phenylalanine/leucine/valine/L-tryptophan dehydrogenase dimerisation domain-containing protein</fullName>
    </recommendedName>
</protein>
<dbReference type="Gene3D" id="3.40.50.10860">
    <property type="entry name" value="Leucine Dehydrogenase, chain A, domain 1"/>
    <property type="match status" value="1"/>
</dbReference>
<dbReference type="GO" id="GO:0016639">
    <property type="term" value="F:oxidoreductase activity, acting on the CH-NH2 group of donors, NAD or NADP as acceptor"/>
    <property type="evidence" value="ECO:0007669"/>
    <property type="project" value="InterPro"/>
</dbReference>
<evidence type="ECO:0000256" key="2">
    <source>
        <dbReference type="ARBA" id="ARBA00023002"/>
    </source>
</evidence>
<dbReference type="InterPro" id="IPR006097">
    <property type="entry name" value="Glu/Leu/Phe/Val/Trp_DH_dimer"/>
</dbReference>
<dbReference type="InterPro" id="IPR016211">
    <property type="entry name" value="Glu/Phe/Leu/Val/Trp_DH_bac/arc"/>
</dbReference>
<evidence type="ECO:0000256" key="3">
    <source>
        <dbReference type="ARBA" id="ARBA00023027"/>
    </source>
</evidence>
<evidence type="ECO:0000259" key="4">
    <source>
        <dbReference type="Pfam" id="PF02812"/>
    </source>
</evidence>
<dbReference type="PANTHER" id="PTHR42722">
    <property type="entry name" value="LEUCINE DEHYDROGENASE"/>
    <property type="match status" value="1"/>
</dbReference>
<dbReference type="PRINTS" id="PR00082">
    <property type="entry name" value="GLFDHDRGNASE"/>
</dbReference>
<reference evidence="5" key="1">
    <citation type="submission" date="2018-05" db="EMBL/GenBank/DDBJ databases">
        <authorList>
            <person name="Lanie J.A."/>
            <person name="Ng W.-L."/>
            <person name="Kazmierczak K.M."/>
            <person name="Andrzejewski T.M."/>
            <person name="Davidsen T.M."/>
            <person name="Wayne K.J."/>
            <person name="Tettelin H."/>
            <person name="Glass J.I."/>
            <person name="Rusch D."/>
            <person name="Podicherti R."/>
            <person name="Tsui H.-C.T."/>
            <person name="Winkler M.E."/>
        </authorList>
    </citation>
    <scope>NUCLEOTIDE SEQUENCE</scope>
</reference>
<dbReference type="AlphaFoldDB" id="A0A383CSY4"/>
<dbReference type="Pfam" id="PF02812">
    <property type="entry name" value="ELFV_dehydrog_N"/>
    <property type="match status" value="1"/>
</dbReference>
<dbReference type="GO" id="GO:0006520">
    <property type="term" value="P:amino acid metabolic process"/>
    <property type="evidence" value="ECO:0007669"/>
    <property type="project" value="InterPro"/>
</dbReference>
<comment type="similarity">
    <text evidence="1">Belongs to the Glu/Leu/Phe/Val dehydrogenases family.</text>
</comment>
<name>A0A383CSY4_9ZZZZ</name>
<dbReference type="EMBL" id="UINC01211509">
    <property type="protein sequence ID" value="SVE35436.1"/>
    <property type="molecule type" value="Genomic_DNA"/>
</dbReference>
<evidence type="ECO:0000256" key="1">
    <source>
        <dbReference type="ARBA" id="ARBA00006382"/>
    </source>
</evidence>
<organism evidence="5">
    <name type="scientific">marine metagenome</name>
    <dbReference type="NCBI Taxonomy" id="408172"/>
    <lineage>
        <taxon>unclassified sequences</taxon>
        <taxon>metagenomes</taxon>
        <taxon>ecological metagenomes</taxon>
    </lineage>
</organism>
<keyword evidence="3" id="KW-0520">NAD</keyword>
<feature type="non-terminal residue" evidence="5">
    <location>
        <position position="192"/>
    </location>
</feature>
<sequence>MTLKIVDLKINGYERVIHATDDVTKLDCIISIHNTKLGPALGGVRSWAYKNFDEQKNDALYLSEAMTLKNSICGINFGGGKATLNLTGVKKSPELYQSYAEAVDSLKGSYLTAGDVGTFKEDLIQCSKITKYVYGINVETSAPTSKGIFNAIKTTYNFISGSFDLKGIHVAISGVGKVGGKLAILLFNAGVK</sequence>
<dbReference type="SUPFAM" id="SSF53223">
    <property type="entry name" value="Aminoacid dehydrogenase-like, N-terminal domain"/>
    <property type="match status" value="1"/>
</dbReference>
<feature type="domain" description="Glutamate/phenylalanine/leucine/valine/L-tryptophan dehydrogenase dimerisation" evidence="4">
    <location>
        <begin position="19"/>
        <end position="122"/>
    </location>
</feature>
<evidence type="ECO:0000313" key="5">
    <source>
        <dbReference type="EMBL" id="SVE35436.1"/>
    </source>
</evidence>
<proteinExistence type="inferred from homology"/>
<dbReference type="InterPro" id="IPR036291">
    <property type="entry name" value="NAD(P)-bd_dom_sf"/>
</dbReference>
<gene>
    <name evidence="5" type="ORF">METZ01_LOCUS488290</name>
</gene>
<keyword evidence="2" id="KW-0560">Oxidoreductase</keyword>
<dbReference type="PANTHER" id="PTHR42722:SF1">
    <property type="entry name" value="VALINE DEHYDROGENASE"/>
    <property type="match status" value="1"/>
</dbReference>
<dbReference type="InterPro" id="IPR046346">
    <property type="entry name" value="Aminoacid_DH-like_N_sf"/>
</dbReference>
<accession>A0A383CSY4</accession>
<dbReference type="SUPFAM" id="SSF51735">
    <property type="entry name" value="NAD(P)-binding Rossmann-fold domains"/>
    <property type="match status" value="1"/>
</dbReference>